<dbReference type="RefSeq" id="XP_024581312.1">
    <property type="nucleotide sequence ID" value="XM_024731100.1"/>
</dbReference>
<evidence type="ECO:0000313" key="1">
    <source>
        <dbReference type="EMBL" id="CEG44943.1"/>
    </source>
</evidence>
<dbReference type="EMBL" id="CCYD01001336">
    <property type="protein sequence ID" value="CEG44943.1"/>
    <property type="molecule type" value="Genomic_DNA"/>
</dbReference>
<protein>
    <submittedName>
        <fullName evidence="1">Uncharacterized protein</fullName>
    </submittedName>
</protein>
<evidence type="ECO:0000313" key="2">
    <source>
        <dbReference type="Proteomes" id="UP000054928"/>
    </source>
</evidence>
<name>A0A0P1AUK0_PLAHL</name>
<organism evidence="1 2">
    <name type="scientific">Plasmopara halstedii</name>
    <name type="common">Downy mildew of sunflower</name>
    <dbReference type="NCBI Taxonomy" id="4781"/>
    <lineage>
        <taxon>Eukaryota</taxon>
        <taxon>Sar</taxon>
        <taxon>Stramenopiles</taxon>
        <taxon>Oomycota</taxon>
        <taxon>Peronosporomycetes</taxon>
        <taxon>Peronosporales</taxon>
        <taxon>Peronosporaceae</taxon>
        <taxon>Plasmopara</taxon>
    </lineage>
</organism>
<sequence length="107" mass="12171">MKVPSRKRLYPVRALLRHQSLECLFYGGNSRSGPHRARPPGLDSASATLWDLLEQGQIFDHLTFLILDEFSSVLAFKGLIAQRSNFTVETIFSFTRARSRCVMPASW</sequence>
<keyword evidence="2" id="KW-1185">Reference proteome</keyword>
<dbReference type="Proteomes" id="UP000054928">
    <property type="component" value="Unassembled WGS sequence"/>
</dbReference>
<proteinExistence type="predicted"/>
<reference evidence="2" key="1">
    <citation type="submission" date="2014-09" db="EMBL/GenBank/DDBJ databases">
        <authorList>
            <person name="Sharma Rahul"/>
            <person name="Thines Marco"/>
        </authorList>
    </citation>
    <scope>NUCLEOTIDE SEQUENCE [LARGE SCALE GENOMIC DNA]</scope>
</reference>
<dbReference type="AlphaFoldDB" id="A0A0P1AUK0"/>
<accession>A0A0P1AUK0</accession>
<dbReference type="GeneID" id="36396321"/>